<dbReference type="GO" id="GO:0004499">
    <property type="term" value="F:N,N-dimethylaniline monooxygenase activity"/>
    <property type="evidence" value="ECO:0007669"/>
    <property type="project" value="InterPro"/>
</dbReference>
<dbReference type="Gene3D" id="3.50.50.60">
    <property type="entry name" value="FAD/NAD(P)-binding domain"/>
    <property type="match status" value="1"/>
</dbReference>
<organism evidence="6 7">
    <name type="scientific">Caerostris extrusa</name>
    <name type="common">Bark spider</name>
    <name type="synonym">Caerostris bankana</name>
    <dbReference type="NCBI Taxonomy" id="172846"/>
    <lineage>
        <taxon>Eukaryota</taxon>
        <taxon>Metazoa</taxon>
        <taxon>Ecdysozoa</taxon>
        <taxon>Arthropoda</taxon>
        <taxon>Chelicerata</taxon>
        <taxon>Arachnida</taxon>
        <taxon>Araneae</taxon>
        <taxon>Araneomorphae</taxon>
        <taxon>Entelegynae</taxon>
        <taxon>Araneoidea</taxon>
        <taxon>Araneidae</taxon>
        <taxon>Caerostris</taxon>
    </lineage>
</organism>
<evidence type="ECO:0000313" key="6">
    <source>
        <dbReference type="EMBL" id="GIY32933.1"/>
    </source>
</evidence>
<dbReference type="GO" id="GO:0050661">
    <property type="term" value="F:NADP binding"/>
    <property type="evidence" value="ECO:0007669"/>
    <property type="project" value="InterPro"/>
</dbReference>
<protein>
    <recommendedName>
        <fullName evidence="5">Flavin-containing monooxygenase</fullName>
        <ecNumber evidence="5">1.-.-.-</ecNumber>
    </recommendedName>
</protein>
<evidence type="ECO:0000256" key="2">
    <source>
        <dbReference type="ARBA" id="ARBA00022630"/>
    </source>
</evidence>
<dbReference type="Proteomes" id="UP001054945">
    <property type="component" value="Unassembled WGS sequence"/>
</dbReference>
<keyword evidence="7" id="KW-1185">Reference proteome</keyword>
<accession>A0AAV4SEU4</accession>
<dbReference type="SUPFAM" id="SSF51905">
    <property type="entry name" value="FAD/NAD(P)-binding domain"/>
    <property type="match status" value="1"/>
</dbReference>
<dbReference type="AlphaFoldDB" id="A0AAV4SEU4"/>
<dbReference type="EC" id="1.-.-.-" evidence="5"/>
<keyword evidence="5" id="KW-0503">Monooxygenase</keyword>
<name>A0AAV4SEU4_CAEEX</name>
<comment type="caution">
    <text evidence="6">The sequence shown here is derived from an EMBL/GenBank/DDBJ whole genome shotgun (WGS) entry which is preliminary data.</text>
</comment>
<keyword evidence="2 5" id="KW-0285">Flavoprotein</keyword>
<proteinExistence type="inferred from homology"/>
<evidence type="ECO:0000256" key="4">
    <source>
        <dbReference type="ARBA" id="ARBA00023002"/>
    </source>
</evidence>
<dbReference type="InterPro" id="IPR050346">
    <property type="entry name" value="FMO-like"/>
</dbReference>
<dbReference type="FunFam" id="3.50.50.60:FF:000042">
    <property type="entry name" value="Dimethylaniline monooxygenase [N-oxide-forming]"/>
    <property type="match status" value="1"/>
</dbReference>
<evidence type="ECO:0000256" key="1">
    <source>
        <dbReference type="ARBA" id="ARBA00009183"/>
    </source>
</evidence>
<reference evidence="6 7" key="1">
    <citation type="submission" date="2021-06" db="EMBL/GenBank/DDBJ databases">
        <title>Caerostris extrusa draft genome.</title>
        <authorList>
            <person name="Kono N."/>
            <person name="Arakawa K."/>
        </authorList>
    </citation>
    <scope>NUCLEOTIDE SEQUENCE [LARGE SCALE GENOMIC DNA]</scope>
</reference>
<evidence type="ECO:0000256" key="5">
    <source>
        <dbReference type="RuleBase" id="RU361177"/>
    </source>
</evidence>
<keyword evidence="4 5" id="KW-0560">Oxidoreductase</keyword>
<gene>
    <name evidence="6" type="ORF">CEXT_573861</name>
</gene>
<evidence type="ECO:0000313" key="7">
    <source>
        <dbReference type="Proteomes" id="UP001054945"/>
    </source>
</evidence>
<keyword evidence="3 5" id="KW-0274">FAD</keyword>
<dbReference type="EMBL" id="BPLR01009569">
    <property type="protein sequence ID" value="GIY32933.1"/>
    <property type="molecule type" value="Genomic_DNA"/>
</dbReference>
<dbReference type="PANTHER" id="PTHR23023">
    <property type="entry name" value="DIMETHYLANILINE MONOOXYGENASE"/>
    <property type="match status" value="1"/>
</dbReference>
<comment type="similarity">
    <text evidence="1 5">Belongs to the FMO family.</text>
</comment>
<sequence>MGEYPGMDKFQGIIIHTHDLKRVDMFKNKRVLVVGVGCSGLDAAVEISNISSQVYLSSKMELDSAENWTLWFAI</sequence>
<dbReference type="Pfam" id="PF00743">
    <property type="entry name" value="FMO-like"/>
    <property type="match status" value="1"/>
</dbReference>
<dbReference type="InterPro" id="IPR020946">
    <property type="entry name" value="Flavin_mOase-like"/>
</dbReference>
<evidence type="ECO:0000256" key="3">
    <source>
        <dbReference type="ARBA" id="ARBA00022827"/>
    </source>
</evidence>
<dbReference type="GO" id="GO:0050660">
    <property type="term" value="F:flavin adenine dinucleotide binding"/>
    <property type="evidence" value="ECO:0007669"/>
    <property type="project" value="InterPro"/>
</dbReference>
<dbReference type="InterPro" id="IPR036188">
    <property type="entry name" value="FAD/NAD-bd_sf"/>
</dbReference>
<comment type="cofactor">
    <cofactor evidence="5">
        <name>FAD</name>
        <dbReference type="ChEBI" id="CHEBI:57692"/>
    </cofactor>
</comment>